<keyword evidence="3" id="KW-1185">Reference proteome</keyword>
<keyword evidence="1" id="KW-0472">Membrane</keyword>
<evidence type="ECO:0000313" key="3">
    <source>
        <dbReference type="Proteomes" id="UP000320386"/>
    </source>
</evidence>
<feature type="transmembrane region" description="Helical" evidence="1">
    <location>
        <begin position="22"/>
        <end position="40"/>
    </location>
</feature>
<dbReference type="KEGG" id="mcad:Pan265_17600"/>
<organism evidence="2 3">
    <name type="scientific">Mucisphaera calidilacus</name>
    <dbReference type="NCBI Taxonomy" id="2527982"/>
    <lineage>
        <taxon>Bacteria</taxon>
        <taxon>Pseudomonadati</taxon>
        <taxon>Planctomycetota</taxon>
        <taxon>Phycisphaerae</taxon>
        <taxon>Phycisphaerales</taxon>
        <taxon>Phycisphaeraceae</taxon>
        <taxon>Mucisphaera</taxon>
    </lineage>
</organism>
<dbReference type="AlphaFoldDB" id="A0A518BY51"/>
<feature type="transmembrane region" description="Helical" evidence="1">
    <location>
        <begin position="69"/>
        <end position="95"/>
    </location>
</feature>
<reference evidence="2 3" key="1">
    <citation type="submission" date="2019-02" db="EMBL/GenBank/DDBJ databases">
        <title>Deep-cultivation of Planctomycetes and their phenomic and genomic characterization uncovers novel biology.</title>
        <authorList>
            <person name="Wiegand S."/>
            <person name="Jogler M."/>
            <person name="Boedeker C."/>
            <person name="Pinto D."/>
            <person name="Vollmers J."/>
            <person name="Rivas-Marin E."/>
            <person name="Kohn T."/>
            <person name="Peeters S.H."/>
            <person name="Heuer A."/>
            <person name="Rast P."/>
            <person name="Oberbeckmann S."/>
            <person name="Bunk B."/>
            <person name="Jeske O."/>
            <person name="Meyerdierks A."/>
            <person name="Storesund J.E."/>
            <person name="Kallscheuer N."/>
            <person name="Luecker S."/>
            <person name="Lage O.M."/>
            <person name="Pohl T."/>
            <person name="Merkel B.J."/>
            <person name="Hornburger P."/>
            <person name="Mueller R.-W."/>
            <person name="Bruemmer F."/>
            <person name="Labrenz M."/>
            <person name="Spormann A.M."/>
            <person name="Op den Camp H."/>
            <person name="Overmann J."/>
            <person name="Amann R."/>
            <person name="Jetten M.S.M."/>
            <person name="Mascher T."/>
            <person name="Medema M.H."/>
            <person name="Devos D.P."/>
            <person name="Kaster A.-K."/>
            <person name="Ovreas L."/>
            <person name="Rohde M."/>
            <person name="Galperin M.Y."/>
            <person name="Jogler C."/>
        </authorList>
    </citation>
    <scope>NUCLEOTIDE SEQUENCE [LARGE SCALE GENOMIC DNA]</scope>
    <source>
        <strain evidence="2 3">Pan265</strain>
    </source>
</reference>
<feature type="transmembrane region" description="Helical" evidence="1">
    <location>
        <begin position="220"/>
        <end position="243"/>
    </location>
</feature>
<proteinExistence type="predicted"/>
<evidence type="ECO:0000256" key="1">
    <source>
        <dbReference type="SAM" id="Phobius"/>
    </source>
</evidence>
<dbReference type="InterPro" id="IPR034804">
    <property type="entry name" value="SQR/QFR_C/D"/>
</dbReference>
<keyword evidence="1" id="KW-0812">Transmembrane</keyword>
<dbReference type="GO" id="GO:0016020">
    <property type="term" value="C:membrane"/>
    <property type="evidence" value="ECO:0007669"/>
    <property type="project" value="InterPro"/>
</dbReference>
<gene>
    <name evidence="2" type="primary">sdhC</name>
    <name evidence="2" type="ORF">Pan265_17600</name>
</gene>
<feature type="transmembrane region" description="Helical" evidence="1">
    <location>
        <begin position="176"/>
        <end position="199"/>
    </location>
</feature>
<feature type="transmembrane region" description="Helical" evidence="1">
    <location>
        <begin position="116"/>
        <end position="136"/>
    </location>
</feature>
<name>A0A518BY51_9BACT</name>
<sequence>MSTAAAESQGLLQNHHFLLRRLHSLTGVIPIGVFVMFHLFTNMQMAFKPLGLGDEFQHEVEWIHNTIPAMWFVEIFGLWIPIFFHAILGVVYTFTGTNNVKSYNYEGNVRYVIQRVTGILAFIFIFLHIATLRWGWNIFGWYTPFYVHGTLADGTEVPLSSPSLAIALQGGIEQNIALAIFVSALYAIGAFSAVFHWANGLWTAAITWGATTTVQSMRRWGYVCIVIGVSLSFFTAAALWGAWAYELTDDEKTAYQRAMNGEHAAHVEHAETGDHSHATTIEPTD</sequence>
<dbReference type="EMBL" id="CP036280">
    <property type="protein sequence ID" value="QDU71901.1"/>
    <property type="molecule type" value="Genomic_DNA"/>
</dbReference>
<dbReference type="OrthoDB" id="9789209at2"/>
<dbReference type="Proteomes" id="UP000320386">
    <property type="component" value="Chromosome"/>
</dbReference>
<accession>A0A518BY51</accession>
<keyword evidence="1" id="KW-1133">Transmembrane helix</keyword>
<dbReference type="SUPFAM" id="SSF81343">
    <property type="entry name" value="Fumarate reductase respiratory complex transmembrane subunits"/>
    <property type="match status" value="1"/>
</dbReference>
<evidence type="ECO:0000313" key="2">
    <source>
        <dbReference type="EMBL" id="QDU71901.1"/>
    </source>
</evidence>
<dbReference type="RefSeq" id="WP_145446095.1">
    <property type="nucleotide sequence ID" value="NZ_CP036280.1"/>
</dbReference>
<dbReference type="Gene3D" id="1.20.1300.10">
    <property type="entry name" value="Fumarate reductase/succinate dehydrogenase, transmembrane subunit"/>
    <property type="match status" value="1"/>
</dbReference>
<protein>
    <submittedName>
        <fullName evidence="2">Succinate dehydrogenase cytochrome b558 subunit</fullName>
    </submittedName>
</protein>